<feature type="region of interest" description="Disordered" evidence="1">
    <location>
        <begin position="43"/>
        <end position="92"/>
    </location>
</feature>
<dbReference type="AlphaFoldDB" id="A0A6I9R6R8"/>
<dbReference type="GO" id="GO:0009507">
    <property type="term" value="C:chloroplast"/>
    <property type="evidence" value="ECO:0007669"/>
    <property type="project" value="TreeGrafter"/>
</dbReference>
<dbReference type="GO" id="GO:0006397">
    <property type="term" value="P:mRNA processing"/>
    <property type="evidence" value="ECO:0007669"/>
    <property type="project" value="InterPro"/>
</dbReference>
<protein>
    <submittedName>
        <fullName evidence="3">Protein high chlorophyll fluorescent 107 isoform X2</fullName>
    </submittedName>
</protein>
<dbReference type="OrthoDB" id="541719at2759"/>
<organism evidence="2 3">
    <name type="scientific">Elaeis guineensis var. tenera</name>
    <name type="common">Oil palm</name>
    <dbReference type="NCBI Taxonomy" id="51953"/>
    <lineage>
        <taxon>Eukaryota</taxon>
        <taxon>Viridiplantae</taxon>
        <taxon>Streptophyta</taxon>
        <taxon>Embryophyta</taxon>
        <taxon>Tracheophyta</taxon>
        <taxon>Spermatophyta</taxon>
        <taxon>Magnoliopsida</taxon>
        <taxon>Liliopsida</taxon>
        <taxon>Arecaceae</taxon>
        <taxon>Arecoideae</taxon>
        <taxon>Cocoseae</taxon>
        <taxon>Elaeidinae</taxon>
        <taxon>Elaeis</taxon>
    </lineage>
</organism>
<dbReference type="SUPFAM" id="SSF48452">
    <property type="entry name" value="TPR-like"/>
    <property type="match status" value="2"/>
</dbReference>
<name>A0A6I9R6R8_ELAGV</name>
<feature type="region of interest" description="Disordered" evidence="1">
    <location>
        <begin position="547"/>
        <end position="570"/>
    </location>
</feature>
<feature type="region of interest" description="Disordered" evidence="1">
    <location>
        <begin position="1"/>
        <end position="30"/>
    </location>
</feature>
<dbReference type="Proteomes" id="UP000504607">
    <property type="component" value="Chromosome 5"/>
</dbReference>
<dbReference type="FunFam" id="1.25.40.10:FF:001264">
    <property type="entry name" value="High chlorophyll fluorescent 107"/>
    <property type="match status" value="1"/>
</dbReference>
<feature type="compositionally biased region" description="Low complexity" evidence="1">
    <location>
        <begin position="20"/>
        <end position="30"/>
    </location>
</feature>
<evidence type="ECO:0000256" key="1">
    <source>
        <dbReference type="SAM" id="MobiDB-lite"/>
    </source>
</evidence>
<accession>A0A6I9R6R8</accession>
<sequence length="623" mass="70961">MQLFSFPKSQFPRFPPPSPNRTNPNPNIPISLTKVSIRASSSISFLKTPPSSSKASSPRPVQEQLLCSESDEENEEEDEEEREGDHKASERFLAVRRPVKEVPEEAVGSLTEAYGKSEGEEKFWSSSKIDEGLTEFAKKIPIFEPERVGVAPKERPLAINLELGLYRAKVLTRNFRFKEAEEILLKCISFWPEDGRPYVALGKLLIKQSKFSEARAVYERGCQATQGENSYIWQCWAVLENKVGNIRRARELFDAATVADKRHVAAWHGWAVLEIDQGNIKRARNLLAKGLKYCGGNEYIYQTLALLEARGKRFKQARYLFQQATKCNPKSCASWLAWAQVEMQQQNNCIARQLFERAVQASPKNRFAWHIWALFEASQGDINKGRKLLKIGHAVNPRDPVILQSLALLEYNHSSANVARVLFRRASELDPRHQPVWVAWGVLEQRMGNLSVAKRLFRSSLNINSQSYITWMTWASLEEEQGNPIRAEEIRNLYFQQRTEVVDDASWVMGFLDIIDPALDSIKRLLNLDQISNLKGQEILRTLEETNNSTTEASDTTVVNGNDEGSEDNAGLRASDFDLDAFIRDKLSLDASALDEVLENFQPRRIKSSRRIWRLGQKCFAQP</sequence>
<dbReference type="GO" id="GO:0006417">
    <property type="term" value="P:regulation of translation"/>
    <property type="evidence" value="ECO:0007669"/>
    <property type="project" value="TreeGrafter"/>
</dbReference>
<evidence type="ECO:0000313" key="3">
    <source>
        <dbReference type="RefSeq" id="XP_010921468.1"/>
    </source>
</evidence>
<feature type="compositionally biased region" description="Low complexity" evidence="1">
    <location>
        <begin position="49"/>
        <end position="60"/>
    </location>
</feature>
<feature type="compositionally biased region" description="Low complexity" evidence="1">
    <location>
        <begin position="1"/>
        <end position="12"/>
    </location>
</feature>
<dbReference type="Pfam" id="PF13432">
    <property type="entry name" value="TPR_16"/>
    <property type="match status" value="1"/>
</dbReference>
<dbReference type="GO" id="GO:0003727">
    <property type="term" value="F:single-stranded RNA binding"/>
    <property type="evidence" value="ECO:0007669"/>
    <property type="project" value="TreeGrafter"/>
</dbReference>
<dbReference type="InterPro" id="IPR019734">
    <property type="entry name" value="TPR_rpt"/>
</dbReference>
<proteinExistence type="predicted"/>
<dbReference type="GO" id="GO:0003729">
    <property type="term" value="F:mRNA binding"/>
    <property type="evidence" value="ECO:0007669"/>
    <property type="project" value="InterPro"/>
</dbReference>
<dbReference type="SMART" id="SM00386">
    <property type="entry name" value="HAT"/>
    <property type="match status" value="8"/>
</dbReference>
<keyword evidence="2" id="KW-1185">Reference proteome</keyword>
<feature type="compositionally biased region" description="Acidic residues" evidence="1">
    <location>
        <begin position="69"/>
        <end position="82"/>
    </location>
</feature>
<evidence type="ECO:0000313" key="2">
    <source>
        <dbReference type="Proteomes" id="UP000504607"/>
    </source>
</evidence>
<dbReference type="PANTHER" id="PTHR44917:SF1">
    <property type="entry name" value="PROTEIN HIGH CHLOROPHYLL FLUORESCENT 107"/>
    <property type="match status" value="1"/>
</dbReference>
<dbReference type="InterPro" id="IPR003107">
    <property type="entry name" value="HAT"/>
</dbReference>
<dbReference type="SMART" id="SM00028">
    <property type="entry name" value="TPR"/>
    <property type="match status" value="7"/>
</dbReference>
<dbReference type="Gene3D" id="1.25.40.10">
    <property type="entry name" value="Tetratricopeptide repeat domain"/>
    <property type="match status" value="2"/>
</dbReference>
<dbReference type="InterPro" id="IPR044624">
    <property type="entry name" value="Mbb1-like"/>
</dbReference>
<dbReference type="RefSeq" id="XP_010921468.1">
    <property type="nucleotide sequence ID" value="XM_010923166.3"/>
</dbReference>
<feature type="compositionally biased region" description="Polar residues" evidence="1">
    <location>
        <begin position="547"/>
        <end position="560"/>
    </location>
</feature>
<gene>
    <name evidence="3" type="primary">LOC105045014</name>
</gene>
<dbReference type="InterPro" id="IPR011990">
    <property type="entry name" value="TPR-like_helical_dom_sf"/>
</dbReference>
<dbReference type="PANTHER" id="PTHR44917">
    <property type="entry name" value="PROTEIN HIGH CHLOROPHYLL FLUORESCENT 107"/>
    <property type="match status" value="1"/>
</dbReference>
<reference evidence="3" key="1">
    <citation type="submission" date="2025-08" db="UniProtKB">
        <authorList>
            <consortium name="RefSeq"/>
        </authorList>
    </citation>
    <scope>IDENTIFICATION</scope>
</reference>